<dbReference type="InterPro" id="IPR052942">
    <property type="entry name" value="LPS_cholinephosphotransferase"/>
</dbReference>
<sequence length="274" mass="32513">MERKKLEIEEIKHIEVDILKHVVKICNRHKLRYFLAYGTLLGAVRHQGFIPWDDDIDICMPRPDYDKFIEIWQKEKTLNESLNFGLLFPSPGNNYFYEFAKVTATDTVCEVNLPILDIKGLGIWIDIFPLDGMPAKKSLHMRKVCLWRQMRSLSVYTEVPIKKITDAFIYVAWKCCQLVGWRFFQNKVLKLAKKYPYEHSERTACVALAEDYHQIYPRQIFNQTVSVPFEGEYFNSPKDFDFYLKRTYGDYMKLPPIEQQVSLHQFDAYKILKQ</sequence>
<dbReference type="RefSeq" id="WP_186960962.1">
    <property type="nucleotide sequence ID" value="NZ_JACOOI010000028.1"/>
</dbReference>
<keyword evidence="3" id="KW-1185">Reference proteome</keyword>
<evidence type="ECO:0000313" key="3">
    <source>
        <dbReference type="Proteomes" id="UP000644010"/>
    </source>
</evidence>
<evidence type="ECO:0000313" key="2">
    <source>
        <dbReference type="EMBL" id="MBC5645239.1"/>
    </source>
</evidence>
<dbReference type="EMBL" id="JACOOI010000028">
    <property type="protein sequence ID" value="MBC5645239.1"/>
    <property type="molecule type" value="Genomic_DNA"/>
</dbReference>
<comment type="caution">
    <text evidence="2">The sequence shown here is derived from an EMBL/GenBank/DDBJ whole genome shotgun (WGS) entry which is preliminary data.</text>
</comment>
<dbReference type="PANTHER" id="PTHR43404">
    <property type="entry name" value="LIPOPOLYSACCHARIDE CHOLINEPHOSPHOTRANSFERASE LICD"/>
    <property type="match status" value="1"/>
</dbReference>
<gene>
    <name evidence="2" type="ORF">H8S77_20360</name>
</gene>
<feature type="domain" description="LicD/FKTN/FKRP nucleotidyltransferase" evidence="1">
    <location>
        <begin position="26"/>
        <end position="249"/>
    </location>
</feature>
<dbReference type="Pfam" id="PF04991">
    <property type="entry name" value="LicD"/>
    <property type="match status" value="1"/>
</dbReference>
<protein>
    <submittedName>
        <fullName evidence="2">LicD family protein</fullName>
    </submittedName>
</protein>
<accession>A0ABR7E628</accession>
<proteinExistence type="predicted"/>
<dbReference type="InterPro" id="IPR007074">
    <property type="entry name" value="LicD/FKTN/FKRP_NTP_transf"/>
</dbReference>
<evidence type="ECO:0000259" key="1">
    <source>
        <dbReference type="Pfam" id="PF04991"/>
    </source>
</evidence>
<reference evidence="2 3" key="1">
    <citation type="submission" date="2020-08" db="EMBL/GenBank/DDBJ databases">
        <title>Genome public.</title>
        <authorList>
            <person name="Liu C."/>
            <person name="Sun Q."/>
        </authorList>
    </citation>
    <scope>NUCLEOTIDE SEQUENCE [LARGE SCALE GENOMIC DNA]</scope>
    <source>
        <strain evidence="2 3">BX2</strain>
    </source>
</reference>
<dbReference type="PANTHER" id="PTHR43404:SF2">
    <property type="entry name" value="LIPOPOLYSACCHARIDE CHOLINEPHOSPHOTRANSFERASE LICD"/>
    <property type="match status" value="1"/>
</dbReference>
<dbReference type="Proteomes" id="UP000644010">
    <property type="component" value="Unassembled WGS sequence"/>
</dbReference>
<organism evidence="2 3">
    <name type="scientific">Parabacteroides segnis</name>
    <dbReference type="NCBI Taxonomy" id="2763058"/>
    <lineage>
        <taxon>Bacteria</taxon>
        <taxon>Pseudomonadati</taxon>
        <taxon>Bacteroidota</taxon>
        <taxon>Bacteroidia</taxon>
        <taxon>Bacteroidales</taxon>
        <taxon>Tannerellaceae</taxon>
        <taxon>Parabacteroides</taxon>
    </lineage>
</organism>
<name>A0ABR7E628_9BACT</name>